<reference evidence="1" key="1">
    <citation type="submission" date="2023-05" db="EMBL/GenBank/DDBJ databases">
        <title>Anaerotaeda fermentans gen. nov., sp. nov., a novel anaerobic planctomycete of the new family within the order Sedimentisphaerales isolated from Taman Peninsula, Russia.</title>
        <authorList>
            <person name="Khomyakova M.A."/>
            <person name="Merkel A.Y."/>
            <person name="Slobodkin A.I."/>
        </authorList>
    </citation>
    <scope>NUCLEOTIDE SEQUENCE</scope>
    <source>
        <strain evidence="1">M17dextr</strain>
    </source>
</reference>
<comment type="caution">
    <text evidence="1">The sequence shown here is derived from an EMBL/GenBank/DDBJ whole genome shotgun (WGS) entry which is preliminary data.</text>
</comment>
<dbReference type="SUPFAM" id="SSF49899">
    <property type="entry name" value="Concanavalin A-like lectins/glucanases"/>
    <property type="match status" value="2"/>
</dbReference>
<dbReference type="Pfam" id="PF13385">
    <property type="entry name" value="Laminin_G_3"/>
    <property type="match status" value="2"/>
</dbReference>
<dbReference type="EMBL" id="JASCXX010000055">
    <property type="protein sequence ID" value="MDI6451785.1"/>
    <property type="molecule type" value="Genomic_DNA"/>
</dbReference>
<name>A0AAW6U1L9_9BACT</name>
<organism evidence="1 2">
    <name type="scientific">Anaerobaca lacustris</name>
    <dbReference type="NCBI Taxonomy" id="3044600"/>
    <lineage>
        <taxon>Bacteria</taxon>
        <taxon>Pseudomonadati</taxon>
        <taxon>Planctomycetota</taxon>
        <taxon>Phycisphaerae</taxon>
        <taxon>Sedimentisphaerales</taxon>
        <taxon>Anaerobacaceae</taxon>
        <taxon>Anaerobaca</taxon>
    </lineage>
</organism>
<dbReference type="AlphaFoldDB" id="A0AAW6U1L9"/>
<evidence type="ECO:0000313" key="1">
    <source>
        <dbReference type="EMBL" id="MDI6451785.1"/>
    </source>
</evidence>
<sequence length="844" mass="89124">MWQRCTCIISLVVLLALIQGGAAFGAWNFLEDPALIGWWACDEGEGALVADSSPNGNDGAVVNGDPVWAEGAYGSAVTLVGPTLVEIQPMDLTLSEATMAGWLFAPTAQPEWSAIIMHRNPGPASGFNLLGDQQLAYHWNDASSTWSFRPQVFHPLDEWAHCAVTVEPDKATFYLNGVASAVNAVEHPSIIWDGFTYLGGDGNEQWVGRRMNGGSLDDVCFFSRALSEDEIQTIMGGPGAAGLAKWENAAAAAEPTFSATNVEDGLYDIGELSGDISYEFIVQSNPDETQASMCLIGRRDFGDVQAGLKFEQWNNTGTYGATIFGVADYDFGVANDPGVVTHLVFISNADLGVTDLYVNGAYRGSVPTAITLSGVVGIGYGAQDREGADPFFDDFDGEIFGVAVYDRALTLGEIRTNVDAYFLRGPSDITTPGDAILGVPNDGDWPGAETPDLAIDNNVATKYLHFKGETEPTGFQVTPMLGSTLVTGLTFTTANDAPERDPIAFELYGSNESIEGPYELIAAGEIADFNQVDAWPRFTMNATPIEFENTAAYEHYQILFPAVRNPAAANSMQIAEVELIGVPAVAAKPLIVWVSFHEADDTPSGGAAGAGFTEAADKAYTDLLQAAGYDVVRYIQTGTPDLDVVNAADLVIISRSVASGSFANDAATTWNNVSAPMMILGGYVIRQNRMGFATGNTIPDTIGDIMLTAIDPEHPVFAGIALTDGIMDNPFAGVVTYADGTLARGISIVTDLMDDEATILGTVSAASGDVPAGAVVIAEWPAGATLTHAGGAGTDVLAGPRLVFLTGAREASGISSETAGMFDLYEDGAQMFLNAVAYMLIEPE</sequence>
<protein>
    <submittedName>
        <fullName evidence="1">LamG domain-containing protein</fullName>
    </submittedName>
</protein>
<keyword evidence="2" id="KW-1185">Reference proteome</keyword>
<dbReference type="InterPro" id="IPR013320">
    <property type="entry name" value="ConA-like_dom_sf"/>
</dbReference>
<dbReference type="Proteomes" id="UP001431776">
    <property type="component" value="Unassembled WGS sequence"/>
</dbReference>
<dbReference type="RefSeq" id="WP_349247192.1">
    <property type="nucleotide sequence ID" value="NZ_JASCXX010000055.1"/>
</dbReference>
<proteinExistence type="predicted"/>
<accession>A0AAW6U1L9</accession>
<dbReference type="Gene3D" id="2.60.120.200">
    <property type="match status" value="2"/>
</dbReference>
<evidence type="ECO:0000313" key="2">
    <source>
        <dbReference type="Proteomes" id="UP001431776"/>
    </source>
</evidence>
<dbReference type="Gene3D" id="2.60.120.260">
    <property type="entry name" value="Galactose-binding domain-like"/>
    <property type="match status" value="1"/>
</dbReference>
<feature type="non-terminal residue" evidence="1">
    <location>
        <position position="844"/>
    </location>
</feature>
<gene>
    <name evidence="1" type="ORF">QJ522_22175</name>
</gene>